<proteinExistence type="predicted"/>
<dbReference type="Proteomes" id="UP000318582">
    <property type="component" value="Unassembled WGS sequence"/>
</dbReference>
<dbReference type="STRING" id="109895.A0A507E7V9"/>
<feature type="coiled-coil region" evidence="1">
    <location>
        <begin position="450"/>
        <end position="498"/>
    </location>
</feature>
<feature type="compositionally biased region" description="Basic and acidic residues" evidence="2">
    <location>
        <begin position="405"/>
        <end position="414"/>
    </location>
</feature>
<dbReference type="Pfam" id="PF01465">
    <property type="entry name" value="GRIP"/>
    <property type="match status" value="1"/>
</dbReference>
<feature type="compositionally biased region" description="Low complexity" evidence="2">
    <location>
        <begin position="1620"/>
        <end position="1632"/>
    </location>
</feature>
<feature type="region of interest" description="Disordered" evidence="2">
    <location>
        <begin position="1013"/>
        <end position="1032"/>
    </location>
</feature>
<dbReference type="PROSITE" id="PS50913">
    <property type="entry name" value="GRIP"/>
    <property type="match status" value="1"/>
</dbReference>
<evidence type="ECO:0000256" key="2">
    <source>
        <dbReference type="SAM" id="MobiDB-lite"/>
    </source>
</evidence>
<feature type="region of interest" description="Disordered" evidence="2">
    <location>
        <begin position="794"/>
        <end position="816"/>
    </location>
</feature>
<protein>
    <recommendedName>
        <fullName evidence="3">GRIP domain-containing protein</fullName>
    </recommendedName>
</protein>
<dbReference type="GO" id="GO:0003682">
    <property type="term" value="F:chromatin binding"/>
    <property type="evidence" value="ECO:0007669"/>
    <property type="project" value="TreeGrafter"/>
</dbReference>
<evidence type="ECO:0000313" key="4">
    <source>
        <dbReference type="EMBL" id="TPX60139.1"/>
    </source>
</evidence>
<feature type="compositionally biased region" description="Polar residues" evidence="2">
    <location>
        <begin position="36"/>
        <end position="48"/>
    </location>
</feature>
<dbReference type="GO" id="GO:0000785">
    <property type="term" value="C:chromatin"/>
    <property type="evidence" value="ECO:0007669"/>
    <property type="project" value="TreeGrafter"/>
</dbReference>
<accession>A0A507E7V9</accession>
<feature type="region of interest" description="Disordered" evidence="2">
    <location>
        <begin position="405"/>
        <end position="447"/>
    </location>
</feature>
<evidence type="ECO:0000256" key="1">
    <source>
        <dbReference type="SAM" id="Coils"/>
    </source>
</evidence>
<comment type="caution">
    <text evidence="4">The sequence shown here is derived from an EMBL/GenBank/DDBJ whole genome shotgun (WGS) entry which is preliminary data.</text>
</comment>
<sequence>MFSNLGKALAASREALGTIQTAIKDQTGLDPLSARPSRTNNPSVSATNLFDAPQDDDGFQEQSLAGPTTNNSSENGADLMRFSDDRPSVDLQSGGAGSDSTRSSLDANRPSTTSQTKPAKAVPPPITGTQQPALSSMTPEQALSMDVTEMGERLARLRKFEAKFQDLARVYKQLQRKLQQVEGIISNHSPIPKITTTADLEALDAFLTSLREKQEVSVTEIGRLTRQVSEIREVQELEASTKADMFASLQAKLLEREEEINRLKHILQRTPPASPMPEPRNALAVPPISIASEAPSPTSTEGSVSLKLKVRELTNALTRVKEERDATNDRCRQLEESLAEREAMSQGQPVENGENKHALEEAQQLEAKVQEAEQLRAEAQEGLEKQKAQASRFEAECDALRDALKSKDTARENNSRPGPQNNMVDLMSDDPIPDATADSQNHSDASTVRVAELEKALHDAQTALDQATTNVSRLEANLAEHTKAKDDLFKQCHELERANIEYADGATRLQGELTSLKEDHQISVSERDRLNTRGSELESQLRECNLKLSKLEEEQTANRATLSEQQDAADEKERLADELSAAKKDLAERKQALEELTSERDMLKQHGNKKDKVGLQAEISRLKAQLAESEQKLAQLEKGRTDGLATIADLREQLSKSPVSDLESQLNSVTKKLEATAGALDAAQSELKSATEARDKNLQQVQTLEASVSERQANADRVQALMKAMREKLQTKITDLEQESNVLKEEEARWRARVSSMEGIAKEKDELQITMEALQSDLEEKGLRINDLEQRLSGAQNSSVSADDAGNAVPEKGKGRAKLEKQLVALRSEVAKLKAEAKDRNSDDSGRLQSIEKELSSAKAEVEAASQRITELEGSLKNVTEQRTLLDNEVKMLRELVPEFKEGAVANAEDSIERDAAAARISELEARIESLSAEKNTVEVALNASRDEKHVIMEQCKQLKDQLDARERTWKEQEDRESSILDETKAKLSELERTVETIKAEQSAAEQELSRLREEKEVSAAGSADSEAQIQTTVSRLRDVEKELADTRAELEQVNAQLASEQSDVQSLRKELNVAEHHYQTTLATVTDLTNRLSESEDNASQLEELTTEHAALKEQLKAANQAAENLAATEARADQLERDMKALTTVRRQLEQGRTETEQHLRTLEEQLALAKQAVHERDSSVHDLESEMTSIRTQLREEEEKKAKSIQLLRQSKARILKLEAESKAKDEAMLKVQEELRLAGEGRERDAKEKEQQLANVTRQIEDMQMRMRRQQEQAADLERQRHDFSVEREKIQQRMDELETLESNVRAERDSAWEELEQKQVELEGARSLLETREAQLSGEVGRWTDVEERMANMEHELETSKRLFQTKSTENDHLRLRVSELEAQLYEATQVSSRVEGDVDALRREARDAKKEVADKVMYIKRLEQEMEALRQERVAVDQALEELKAKEEEAKAEQQQLLAKAEETALLDSERKKRIAELKSQLEMLEAEKESIRKENEQALFNRDKLLEDMRIREGQFKNLNKTLKDEVRKLNRTASISGGLGFANSPASSSLQSPPPISRPSSTGSLSRHSHRGSIGSLGSDDSNLARRDSTSTTTRPSFPPRLQSVIAQESHAQLQQTPHQQQQPAAPPPPDEYLKAVLLKFLEAKDKRGQLLPVLGMLLRFSPDELKRVQKFA</sequence>
<evidence type="ECO:0000313" key="5">
    <source>
        <dbReference type="Proteomes" id="UP000318582"/>
    </source>
</evidence>
<feature type="coiled-coil region" evidence="1">
    <location>
        <begin position="1397"/>
        <end position="1508"/>
    </location>
</feature>
<gene>
    <name evidence="4" type="ORF">PhCBS80983_g02007</name>
</gene>
<keyword evidence="5" id="KW-1185">Reference proteome</keyword>
<feature type="compositionally biased region" description="Polar residues" evidence="2">
    <location>
        <begin position="437"/>
        <end position="446"/>
    </location>
</feature>
<dbReference type="SUPFAM" id="SSF57997">
    <property type="entry name" value="Tropomyosin"/>
    <property type="match status" value="1"/>
</dbReference>
<dbReference type="GO" id="GO:0007076">
    <property type="term" value="P:mitotic chromosome condensation"/>
    <property type="evidence" value="ECO:0007669"/>
    <property type="project" value="TreeGrafter"/>
</dbReference>
<feature type="compositionally biased region" description="Polar residues" evidence="2">
    <location>
        <begin position="98"/>
        <end position="117"/>
    </location>
</feature>
<feature type="region of interest" description="Disordered" evidence="2">
    <location>
        <begin position="24"/>
        <end position="138"/>
    </location>
</feature>
<feature type="compositionally biased region" description="Polar residues" evidence="2">
    <location>
        <begin position="60"/>
        <end position="75"/>
    </location>
</feature>
<feature type="region of interest" description="Disordered" evidence="2">
    <location>
        <begin position="1544"/>
        <end position="1639"/>
    </location>
</feature>
<organism evidence="4 5">
    <name type="scientific">Powellomyces hirtus</name>
    <dbReference type="NCBI Taxonomy" id="109895"/>
    <lineage>
        <taxon>Eukaryota</taxon>
        <taxon>Fungi</taxon>
        <taxon>Fungi incertae sedis</taxon>
        <taxon>Chytridiomycota</taxon>
        <taxon>Chytridiomycota incertae sedis</taxon>
        <taxon>Chytridiomycetes</taxon>
        <taxon>Spizellomycetales</taxon>
        <taxon>Powellomycetaceae</taxon>
        <taxon>Powellomyces</taxon>
    </lineage>
</organism>
<keyword evidence="1" id="KW-0175">Coiled coil</keyword>
<dbReference type="PANTHER" id="PTHR43941">
    <property type="entry name" value="STRUCTURAL MAINTENANCE OF CHROMOSOMES PROTEIN 2"/>
    <property type="match status" value="1"/>
</dbReference>
<dbReference type="SMART" id="SM00755">
    <property type="entry name" value="Grip"/>
    <property type="match status" value="1"/>
</dbReference>
<dbReference type="InterPro" id="IPR000237">
    <property type="entry name" value="GRIP_dom"/>
</dbReference>
<dbReference type="GO" id="GO:0000796">
    <property type="term" value="C:condensin complex"/>
    <property type="evidence" value="ECO:0007669"/>
    <property type="project" value="TreeGrafter"/>
</dbReference>
<feature type="coiled-coil region" evidence="1">
    <location>
        <begin position="157"/>
        <end position="184"/>
    </location>
</feature>
<feature type="coiled-coil region" evidence="1">
    <location>
        <begin position="1250"/>
        <end position="1340"/>
    </location>
</feature>
<dbReference type="EMBL" id="QEAQ01000018">
    <property type="protein sequence ID" value="TPX60139.1"/>
    <property type="molecule type" value="Genomic_DNA"/>
</dbReference>
<dbReference type="GO" id="GO:0000793">
    <property type="term" value="C:condensed chromosome"/>
    <property type="evidence" value="ECO:0007669"/>
    <property type="project" value="TreeGrafter"/>
</dbReference>
<dbReference type="PANTHER" id="PTHR43941:SF1">
    <property type="entry name" value="STRUCTURAL MAINTENANCE OF CHROMOSOMES PROTEIN 2"/>
    <property type="match status" value="1"/>
</dbReference>
<reference evidence="4 5" key="1">
    <citation type="journal article" date="2019" name="Sci. Rep.">
        <title>Comparative genomics of chytrid fungi reveal insights into the obligate biotrophic and pathogenic lifestyle of Synchytrium endobioticum.</title>
        <authorList>
            <person name="van de Vossenberg B.T.L.H."/>
            <person name="Warris S."/>
            <person name="Nguyen H.D.T."/>
            <person name="van Gent-Pelzer M.P.E."/>
            <person name="Joly D.L."/>
            <person name="van de Geest H.C."/>
            <person name="Bonants P.J.M."/>
            <person name="Smith D.S."/>
            <person name="Levesque C.A."/>
            <person name="van der Lee T.A.J."/>
        </authorList>
    </citation>
    <scope>NUCLEOTIDE SEQUENCE [LARGE SCALE GENOMIC DNA]</scope>
    <source>
        <strain evidence="4 5">CBS 809.83</strain>
    </source>
</reference>
<feature type="coiled-coil region" evidence="1">
    <location>
        <begin position="534"/>
        <end position="639"/>
    </location>
</feature>
<feature type="region of interest" description="Disordered" evidence="2">
    <location>
        <begin position="319"/>
        <end position="354"/>
    </location>
</feature>
<feature type="compositionally biased region" description="Polar residues" evidence="2">
    <location>
        <begin position="127"/>
        <end position="138"/>
    </location>
</feature>
<feature type="domain" description="GRIP" evidence="3">
    <location>
        <begin position="1632"/>
        <end position="1680"/>
    </location>
</feature>
<feature type="compositionally biased region" description="Basic and acidic residues" evidence="2">
    <location>
        <begin position="319"/>
        <end position="343"/>
    </location>
</feature>
<name>A0A507E7V9_9FUNG</name>
<evidence type="ECO:0000259" key="3">
    <source>
        <dbReference type="PROSITE" id="PS50913"/>
    </source>
</evidence>
<dbReference type="Gene3D" id="1.10.287.1490">
    <property type="match status" value="2"/>
</dbReference>